<dbReference type="PROSITE" id="PS51123">
    <property type="entry name" value="OMPA_2"/>
    <property type="match status" value="1"/>
</dbReference>
<gene>
    <name evidence="11" type="ORF">C6P64_09795</name>
</gene>
<dbReference type="InterPro" id="IPR050330">
    <property type="entry name" value="Bact_OuterMem_StrucFunc"/>
</dbReference>
<accession>A0A2S9K4G9</accession>
<feature type="transmembrane region" description="Helical" evidence="9">
    <location>
        <begin position="28"/>
        <end position="47"/>
    </location>
</feature>
<evidence type="ECO:0000256" key="8">
    <source>
        <dbReference type="SAM" id="MobiDB-lite"/>
    </source>
</evidence>
<evidence type="ECO:0000256" key="6">
    <source>
        <dbReference type="ARBA" id="ARBA00023136"/>
    </source>
</evidence>
<dbReference type="RefSeq" id="WP_105748384.1">
    <property type="nucleotide sequence ID" value="NZ_PVLQ01000031.1"/>
</dbReference>
<dbReference type="NCBIfam" id="NF006548">
    <property type="entry name" value="PRK09041.1"/>
    <property type="match status" value="1"/>
</dbReference>
<evidence type="ECO:0000259" key="10">
    <source>
        <dbReference type="PROSITE" id="PS51123"/>
    </source>
</evidence>
<dbReference type="Gene3D" id="3.30.1330.60">
    <property type="entry name" value="OmpA-like domain"/>
    <property type="match status" value="1"/>
</dbReference>
<comment type="caution">
    <text evidence="11">The sequence shown here is derived from an EMBL/GenBank/DDBJ whole genome shotgun (WGS) entry which is preliminary data.</text>
</comment>
<dbReference type="AlphaFoldDB" id="A0A2S9K4G9"/>
<dbReference type="CDD" id="cd07185">
    <property type="entry name" value="OmpA_C-like"/>
    <property type="match status" value="1"/>
</dbReference>
<evidence type="ECO:0000256" key="3">
    <source>
        <dbReference type="ARBA" id="ARBA00022475"/>
    </source>
</evidence>
<reference evidence="11 12" key="1">
    <citation type="submission" date="2018-03" db="EMBL/GenBank/DDBJ databases">
        <title>Comparative genomics illustrates the genes involved in a hyperalkaliphilic mechanisms of Serpentinomonas isolated from highly-alkaline calcium-rich serpentinized springs.</title>
        <authorList>
            <person name="Suzuki S."/>
            <person name="Ishii S."/>
            <person name="Walworth N."/>
            <person name="Bird L."/>
            <person name="Kuenen J.G."/>
            <person name="Nealson K.H."/>
        </authorList>
    </citation>
    <scope>NUCLEOTIDE SEQUENCE [LARGE SCALE GENOMIC DNA]</scope>
    <source>
        <strain evidence="11 12">P1</strain>
    </source>
</reference>
<keyword evidence="6 7" id="KW-0472">Membrane</keyword>
<evidence type="ECO:0000313" key="11">
    <source>
        <dbReference type="EMBL" id="PRD65287.1"/>
    </source>
</evidence>
<dbReference type="InterPro" id="IPR025713">
    <property type="entry name" value="MotB-like_N_dom"/>
</dbReference>
<evidence type="ECO:0000256" key="9">
    <source>
        <dbReference type="SAM" id="Phobius"/>
    </source>
</evidence>
<dbReference type="Pfam" id="PF13677">
    <property type="entry name" value="MotB_plug"/>
    <property type="match status" value="1"/>
</dbReference>
<dbReference type="InterPro" id="IPR036737">
    <property type="entry name" value="OmpA-like_sf"/>
</dbReference>
<comment type="similarity">
    <text evidence="2">Belongs to the MotB family.</text>
</comment>
<dbReference type="PANTHER" id="PTHR30329">
    <property type="entry name" value="STATOR ELEMENT OF FLAGELLAR MOTOR COMPLEX"/>
    <property type="match status" value="1"/>
</dbReference>
<sequence>MADKKTPTIVVKRIKKVSGGGHGGAWKIAYADFVTAMMAFFLLMWLLGSVDGAKLKGISEYFQTPLKTSLLGGPSSGASNIIMPGGGRDLMQQGMSAGDGPSPVRKPDTSGQDEASEKVEARKMQEMKRKLETLIEDSPKLQPFKKQLLLDVSSEGLRVQIVDEQNRPMFALASAQLQPYAQDILREIAPVLNGMPNRISLAGHTDATPFAGGGKSYSNWELSADRANAARRVLIGGGLDEGRLIRVIGLSSAVLLEPDDPLNPNNRRISIILLNKRAEDAAMNEGRLKTITLNGS</sequence>
<dbReference type="PANTHER" id="PTHR30329:SF21">
    <property type="entry name" value="LIPOPROTEIN YIAD-RELATED"/>
    <property type="match status" value="1"/>
</dbReference>
<evidence type="ECO:0000256" key="5">
    <source>
        <dbReference type="ARBA" id="ARBA00022989"/>
    </source>
</evidence>
<keyword evidence="12" id="KW-1185">Reference proteome</keyword>
<evidence type="ECO:0000256" key="2">
    <source>
        <dbReference type="ARBA" id="ARBA00008914"/>
    </source>
</evidence>
<feature type="domain" description="OmpA-like" evidence="10">
    <location>
        <begin position="157"/>
        <end position="277"/>
    </location>
</feature>
<proteinExistence type="inferred from homology"/>
<name>A0A2S9K4G9_9BURK</name>
<dbReference type="Proteomes" id="UP000238589">
    <property type="component" value="Unassembled WGS sequence"/>
</dbReference>
<keyword evidence="5 9" id="KW-1133">Transmembrane helix</keyword>
<evidence type="ECO:0000256" key="4">
    <source>
        <dbReference type="ARBA" id="ARBA00022692"/>
    </source>
</evidence>
<evidence type="ECO:0000256" key="7">
    <source>
        <dbReference type="PROSITE-ProRule" id="PRU00473"/>
    </source>
</evidence>
<evidence type="ECO:0000313" key="12">
    <source>
        <dbReference type="Proteomes" id="UP000238589"/>
    </source>
</evidence>
<keyword evidence="4 9" id="KW-0812">Transmembrane</keyword>
<protein>
    <submittedName>
        <fullName evidence="11">Motility protein MotB</fullName>
    </submittedName>
</protein>
<dbReference type="EMBL" id="PVLQ01000031">
    <property type="protein sequence ID" value="PRD65287.1"/>
    <property type="molecule type" value="Genomic_DNA"/>
</dbReference>
<comment type="subcellular location">
    <subcellularLocation>
        <location evidence="1">Cell membrane</location>
        <topology evidence="1">Single-pass membrane protein</topology>
    </subcellularLocation>
</comment>
<evidence type="ECO:0000256" key="1">
    <source>
        <dbReference type="ARBA" id="ARBA00004162"/>
    </source>
</evidence>
<dbReference type="GO" id="GO:0005886">
    <property type="term" value="C:plasma membrane"/>
    <property type="evidence" value="ECO:0007669"/>
    <property type="project" value="UniProtKB-SubCell"/>
</dbReference>
<dbReference type="Pfam" id="PF00691">
    <property type="entry name" value="OmpA"/>
    <property type="match status" value="1"/>
</dbReference>
<dbReference type="SUPFAM" id="SSF103088">
    <property type="entry name" value="OmpA-like"/>
    <property type="match status" value="1"/>
</dbReference>
<feature type="region of interest" description="Disordered" evidence="8">
    <location>
        <begin position="88"/>
        <end position="117"/>
    </location>
</feature>
<dbReference type="OrthoDB" id="9809186at2"/>
<organism evidence="11 12">
    <name type="scientific">Malikia granosa</name>
    <dbReference type="NCBI Taxonomy" id="263067"/>
    <lineage>
        <taxon>Bacteria</taxon>
        <taxon>Pseudomonadati</taxon>
        <taxon>Pseudomonadota</taxon>
        <taxon>Betaproteobacteria</taxon>
        <taxon>Burkholderiales</taxon>
        <taxon>Comamonadaceae</taxon>
        <taxon>Malikia</taxon>
    </lineage>
</organism>
<dbReference type="InterPro" id="IPR006665">
    <property type="entry name" value="OmpA-like"/>
</dbReference>
<keyword evidence="3" id="KW-1003">Cell membrane</keyword>